<dbReference type="InterPro" id="IPR000182">
    <property type="entry name" value="GNAT_dom"/>
</dbReference>
<keyword evidence="1 4" id="KW-0808">Transferase</keyword>
<keyword evidence="2" id="KW-0012">Acyltransferase</keyword>
<dbReference type="SUPFAM" id="SSF55729">
    <property type="entry name" value="Acyl-CoA N-acyltransferases (Nat)"/>
    <property type="match status" value="1"/>
</dbReference>
<dbReference type="PANTHER" id="PTHR43072">
    <property type="entry name" value="N-ACETYLTRANSFERASE"/>
    <property type="match status" value="1"/>
</dbReference>
<evidence type="ECO:0000256" key="2">
    <source>
        <dbReference type="ARBA" id="ARBA00023315"/>
    </source>
</evidence>
<dbReference type="PATRIC" id="fig|1470200.3.peg.198"/>
<dbReference type="CDD" id="cd04301">
    <property type="entry name" value="NAT_SF"/>
    <property type="match status" value="1"/>
</dbReference>
<accession>A0A0J1C6F1</accession>
<proteinExistence type="predicted"/>
<reference evidence="4 5" key="1">
    <citation type="submission" date="2014-11" db="EMBL/GenBank/DDBJ databases">
        <title>Genome of a novel goose pathogen.</title>
        <authorList>
            <person name="Hansen C.M."/>
            <person name="Hueffer K."/>
            <person name="Choi S.C."/>
        </authorList>
    </citation>
    <scope>NUCLEOTIDE SEQUENCE [LARGE SCALE GENOMIC DNA]</scope>
    <source>
        <strain evidence="4 5">KH1503</strain>
    </source>
</reference>
<dbReference type="OrthoDB" id="5459937at2"/>
<protein>
    <submittedName>
        <fullName evidence="4">Phosphinothricin acetyltransferase</fullName>
    </submittedName>
</protein>
<keyword evidence="5" id="KW-1185">Reference proteome</keyword>
<dbReference type="EMBL" id="JTDO01000001">
    <property type="protein sequence ID" value="KLT73913.1"/>
    <property type="molecule type" value="Genomic_DNA"/>
</dbReference>
<organism evidence="4 5">
    <name type="scientific">Neisseria arctica</name>
    <dbReference type="NCBI Taxonomy" id="1470200"/>
    <lineage>
        <taxon>Bacteria</taxon>
        <taxon>Pseudomonadati</taxon>
        <taxon>Pseudomonadota</taxon>
        <taxon>Betaproteobacteria</taxon>
        <taxon>Neisseriales</taxon>
        <taxon>Neisseriaceae</taxon>
        <taxon>Neisseria</taxon>
    </lineage>
</organism>
<gene>
    <name evidence="4" type="ORF">PL75_00835</name>
</gene>
<dbReference type="STRING" id="1470200.PL75_00835"/>
<feature type="domain" description="N-acetyltransferase" evidence="3">
    <location>
        <begin position="4"/>
        <end position="166"/>
    </location>
</feature>
<dbReference type="PROSITE" id="PS51186">
    <property type="entry name" value="GNAT"/>
    <property type="match status" value="1"/>
</dbReference>
<dbReference type="RefSeq" id="WP_047760007.1">
    <property type="nucleotide sequence ID" value="NZ_CP091510.1"/>
</dbReference>
<dbReference type="Gene3D" id="3.40.630.30">
    <property type="match status" value="1"/>
</dbReference>
<name>A0A0J1C6F1_9NEIS</name>
<dbReference type="InterPro" id="IPR016181">
    <property type="entry name" value="Acyl_CoA_acyltransferase"/>
</dbReference>
<sequence>MQPYTISTATQDDLPAIVDIYNSTIESRQSTADLQPVSIASRQEWFDAHHGNRPLYVLKNPSGEVLAWGSYSDYYPRQAYHISAEISLYVRHDTRGVGVGKILLRHMLERAPSLGIRNALAVIYGHNHPSLRLFHTFGFEEWGRLPGVCDLQDFTADIIILGKKIID</sequence>
<dbReference type="Proteomes" id="UP000036027">
    <property type="component" value="Unassembled WGS sequence"/>
</dbReference>
<dbReference type="GO" id="GO:0016747">
    <property type="term" value="F:acyltransferase activity, transferring groups other than amino-acyl groups"/>
    <property type="evidence" value="ECO:0007669"/>
    <property type="project" value="InterPro"/>
</dbReference>
<dbReference type="Pfam" id="PF00583">
    <property type="entry name" value="Acetyltransf_1"/>
    <property type="match status" value="1"/>
</dbReference>
<evidence type="ECO:0000259" key="3">
    <source>
        <dbReference type="PROSITE" id="PS51186"/>
    </source>
</evidence>
<evidence type="ECO:0000256" key="1">
    <source>
        <dbReference type="ARBA" id="ARBA00022679"/>
    </source>
</evidence>
<evidence type="ECO:0000313" key="4">
    <source>
        <dbReference type="EMBL" id="KLT73913.1"/>
    </source>
</evidence>
<dbReference type="PANTHER" id="PTHR43072:SF23">
    <property type="entry name" value="UPF0039 PROTEIN C11D3.02C"/>
    <property type="match status" value="1"/>
</dbReference>
<dbReference type="AlphaFoldDB" id="A0A0J1C6F1"/>
<comment type="caution">
    <text evidence="4">The sequence shown here is derived from an EMBL/GenBank/DDBJ whole genome shotgun (WGS) entry which is preliminary data.</text>
</comment>
<evidence type="ECO:0000313" key="5">
    <source>
        <dbReference type="Proteomes" id="UP000036027"/>
    </source>
</evidence>